<feature type="compositionally biased region" description="Basic and acidic residues" evidence="4">
    <location>
        <begin position="918"/>
        <end position="947"/>
    </location>
</feature>
<evidence type="ECO:0000259" key="5">
    <source>
        <dbReference type="Pfam" id="PF09444"/>
    </source>
</evidence>
<feature type="region of interest" description="Disordered" evidence="4">
    <location>
        <begin position="1284"/>
        <end position="1349"/>
    </location>
</feature>
<feature type="compositionally biased region" description="Basic and acidic residues" evidence="4">
    <location>
        <begin position="513"/>
        <end position="525"/>
    </location>
</feature>
<dbReference type="Proteomes" id="UP001175261">
    <property type="component" value="Unassembled WGS sequence"/>
</dbReference>
<feature type="compositionally biased region" description="Polar residues" evidence="4">
    <location>
        <begin position="762"/>
        <end position="776"/>
    </location>
</feature>
<dbReference type="GO" id="GO:0005634">
    <property type="term" value="C:nucleus"/>
    <property type="evidence" value="ECO:0007669"/>
    <property type="project" value="UniProtKB-SubCell"/>
</dbReference>
<dbReference type="InterPro" id="IPR018564">
    <property type="entry name" value="Repl_chkpnt_MRC1_dom"/>
</dbReference>
<evidence type="ECO:0000256" key="1">
    <source>
        <dbReference type="ARBA" id="ARBA00004123"/>
    </source>
</evidence>
<feature type="compositionally biased region" description="Polar residues" evidence="4">
    <location>
        <begin position="900"/>
        <end position="912"/>
    </location>
</feature>
<feature type="compositionally biased region" description="Polar residues" evidence="4">
    <location>
        <begin position="334"/>
        <end position="346"/>
    </location>
</feature>
<feature type="region of interest" description="Disordered" evidence="4">
    <location>
        <begin position="1"/>
        <end position="422"/>
    </location>
</feature>
<feature type="compositionally biased region" description="Low complexity" evidence="4">
    <location>
        <begin position="79"/>
        <end position="103"/>
    </location>
</feature>
<proteinExistence type="predicted"/>
<feature type="compositionally biased region" description="Polar residues" evidence="4">
    <location>
        <begin position="1098"/>
        <end position="1114"/>
    </location>
</feature>
<dbReference type="PANTHER" id="PTHR14396:SF10">
    <property type="entry name" value="CLASPIN"/>
    <property type="match status" value="1"/>
</dbReference>
<evidence type="ECO:0000256" key="2">
    <source>
        <dbReference type="ARBA" id="ARBA00022553"/>
    </source>
</evidence>
<feature type="compositionally biased region" description="Acidic residues" evidence="4">
    <location>
        <begin position="251"/>
        <end position="266"/>
    </location>
</feature>
<feature type="compositionally biased region" description="Low complexity" evidence="4">
    <location>
        <begin position="1"/>
        <end position="10"/>
    </location>
</feature>
<feature type="compositionally biased region" description="Basic and acidic residues" evidence="4">
    <location>
        <begin position="285"/>
        <end position="296"/>
    </location>
</feature>
<feature type="compositionally biased region" description="Basic and acidic residues" evidence="4">
    <location>
        <begin position="317"/>
        <end position="332"/>
    </location>
</feature>
<protein>
    <recommendedName>
        <fullName evidence="5">DNA replication checkpoint mediator MRC1 domain-containing protein</fullName>
    </recommendedName>
</protein>
<feature type="compositionally biased region" description="Gly residues" evidence="4">
    <location>
        <begin position="1294"/>
        <end position="1306"/>
    </location>
</feature>
<sequence>MASSQSSSRESSPELLTPRTKLQALLRSADSDEEGEQQTTKRKLDFRAGLPKRLSASPAHVQSSDEDSDVEIRPRGRLAARMQGAATAAADTRSSSSAIPESSLPDNPRERVRRMLLREEEEKAKSQTQGDGKEKEEEEEDDEEDELPVARRRLKRKTSVQPETESSQQQAAQTTRSVSPALFVSSPVRPSPSKATERGAQSEDDLPTLKSDRFKALVQRKRQEREAREAAEEARKVERRAQQEKLASELEALDSDDGDDSTISDDEGGRQLTQQARPSRKASKKAIEDMNRETQRMARNMQLAHEAKTRKRITKHSLFERFNFHPVGEPEPKTASSSRPGTPTSDSEMKDADTAPSSPPTARKDLAEDTIQQTPVNAVSVASEVPSVNELPPQTPTLDKGKGKAVDFEVQEEQPTVKPRRQIRVKLPVPVGRATLDDSDDELQVLPTTKDKIMSVFDKIPLNKAKEPHSIQALRALAQVKSPGQERRRRSEQPSMTNSELHFSLQQRARQQARLERERRVEELKAQGVVIQTAEEHEREKQEVENMLLAKAREEDRRLMQEERAAAKKEALENGTADPLAWDDSEDEDFVGSTREVDEADAEQSAIELSGSEEDEEGEEGEEDEEEDEEDEEDEVEEEEDRPRVVGEVEEEMKDAVPEPTVVLTDPVPADDDDELPSTNRRRGRKINAILSDDEDEVVEATPKPQKMFHTSPAVLATDSPAAPGSVLRSAKKTFIPGLPVESGVPAGLGLTQIFAGTMDDSQSQMTPARGPTQSMMPDFDHFPDSNFSAKSESRQDRLSPHHEDTQTSTQGVKFNLTQSQMRKLDSLLQKPDTQFSEMIELSQDGGFQEHTPLLDRFMEPPTSTVQTVVLDRTGGNAQPVDSPLVQRGRLRRKLEVIQEANNSESQSTPSAFNVLHDGAEKQRRKDEQAEFDRKKSKAKEMVHEQADESEDEYAGLGGVDGEDSDDESAASVQEMIDDEAGNDQDKAKIAAFYAERERIEDEQGMEKLYKDVTTGNLRRKRGADYDLSDSDDGGEARRRMKRRQFAKMQKALYADERVKKIAENPGNQAFLRTIQDQGSDDEMDLLGMDEPAEEEQNSTATPPGINEGQTVPDSQPRKALGDAAENHRAPAHLRRTKDGKKPSHIGEVRQTLSSLLEEREASIIPATQADSDSEDEDESNISRQASFRSDKENDGPNPRRGRVAVVDRISLKRNNSSAVSTSRLAFATTANGPGASAIKIPAFLRRASSAASSSLGSVATTSSTTGAATATATGSFGEEAKIKKPTGARGRSGIHGFGSARGGAGMAAESEAMAKVRESERRRQAKRAKGAERRMGAVGGLLGKGSFE</sequence>
<feature type="compositionally biased region" description="Basic and acidic residues" evidence="4">
    <location>
        <begin position="210"/>
        <end position="248"/>
    </location>
</feature>
<feature type="region of interest" description="Disordered" evidence="4">
    <location>
        <begin position="478"/>
        <end position="717"/>
    </location>
</feature>
<feature type="compositionally biased region" description="Basic and acidic residues" evidence="4">
    <location>
        <begin position="534"/>
        <end position="544"/>
    </location>
</feature>
<comment type="subcellular location">
    <subcellularLocation>
        <location evidence="1">Nucleus</location>
    </subcellularLocation>
</comment>
<dbReference type="GO" id="GO:0033314">
    <property type="term" value="P:mitotic DNA replication checkpoint signaling"/>
    <property type="evidence" value="ECO:0007669"/>
    <property type="project" value="TreeGrafter"/>
</dbReference>
<feature type="region of interest" description="Disordered" evidence="4">
    <location>
        <begin position="899"/>
        <end position="971"/>
    </location>
</feature>
<comment type="caution">
    <text evidence="6">The sequence shown here is derived from an EMBL/GenBank/DDBJ whole genome shotgun (WGS) entry which is preliminary data.</text>
</comment>
<feature type="compositionally biased region" description="Acidic residues" evidence="4">
    <location>
        <begin position="581"/>
        <end position="590"/>
    </location>
</feature>
<feature type="compositionally biased region" description="Low complexity" evidence="4">
    <location>
        <begin position="163"/>
        <end position="175"/>
    </location>
</feature>
<feature type="domain" description="DNA replication checkpoint mediator MRC1" evidence="5">
    <location>
        <begin position="935"/>
        <end position="1073"/>
    </location>
</feature>
<keyword evidence="3" id="KW-0539">Nucleus</keyword>
<feature type="compositionally biased region" description="Acidic residues" evidence="4">
    <location>
        <begin position="136"/>
        <end position="147"/>
    </location>
</feature>
<organism evidence="6 7">
    <name type="scientific">Sarocladium strictum</name>
    <name type="common">Black bundle disease fungus</name>
    <name type="synonym">Acremonium strictum</name>
    <dbReference type="NCBI Taxonomy" id="5046"/>
    <lineage>
        <taxon>Eukaryota</taxon>
        <taxon>Fungi</taxon>
        <taxon>Dikarya</taxon>
        <taxon>Ascomycota</taxon>
        <taxon>Pezizomycotina</taxon>
        <taxon>Sordariomycetes</taxon>
        <taxon>Hypocreomycetidae</taxon>
        <taxon>Hypocreales</taxon>
        <taxon>Sarocladiaceae</taxon>
        <taxon>Sarocladium</taxon>
    </lineage>
</organism>
<accession>A0AA39L5I9</accession>
<keyword evidence="2" id="KW-0597">Phosphoprotein</keyword>
<evidence type="ECO:0000256" key="3">
    <source>
        <dbReference type="ARBA" id="ARBA00023242"/>
    </source>
</evidence>
<dbReference type="GO" id="GO:0007095">
    <property type="term" value="P:mitotic G2 DNA damage checkpoint signaling"/>
    <property type="evidence" value="ECO:0007669"/>
    <property type="project" value="TreeGrafter"/>
</dbReference>
<evidence type="ECO:0000256" key="4">
    <source>
        <dbReference type="SAM" id="MobiDB-lite"/>
    </source>
</evidence>
<evidence type="ECO:0000313" key="6">
    <source>
        <dbReference type="EMBL" id="KAK0384917.1"/>
    </source>
</evidence>
<gene>
    <name evidence="6" type="ORF">NLU13_7396</name>
</gene>
<dbReference type="Pfam" id="PF09444">
    <property type="entry name" value="MRC1"/>
    <property type="match status" value="1"/>
</dbReference>
<evidence type="ECO:0000313" key="7">
    <source>
        <dbReference type="Proteomes" id="UP001175261"/>
    </source>
</evidence>
<feature type="compositionally biased region" description="Basic and acidic residues" evidence="4">
    <location>
        <begin position="551"/>
        <end position="572"/>
    </location>
</feature>
<feature type="compositionally biased region" description="Basic and acidic residues" evidence="4">
    <location>
        <begin position="1313"/>
        <end position="1323"/>
    </location>
</feature>
<feature type="compositionally biased region" description="Acidic residues" evidence="4">
    <location>
        <begin position="611"/>
        <end position="640"/>
    </location>
</feature>
<feature type="region of interest" description="Disordered" evidence="4">
    <location>
        <begin position="1021"/>
        <end position="1045"/>
    </location>
</feature>
<feature type="region of interest" description="Disordered" evidence="4">
    <location>
        <begin position="1060"/>
        <end position="1221"/>
    </location>
</feature>
<dbReference type="GO" id="GO:0010997">
    <property type="term" value="F:anaphase-promoting complex binding"/>
    <property type="evidence" value="ECO:0007669"/>
    <property type="project" value="TreeGrafter"/>
</dbReference>
<feature type="compositionally biased region" description="Gly residues" evidence="4">
    <location>
        <begin position="1338"/>
        <end position="1349"/>
    </location>
</feature>
<keyword evidence="7" id="KW-1185">Reference proteome</keyword>
<feature type="region of interest" description="Disordered" evidence="4">
    <location>
        <begin position="762"/>
        <end position="814"/>
    </location>
</feature>
<feature type="compositionally biased region" description="Basic and acidic residues" evidence="4">
    <location>
        <begin position="792"/>
        <end position="806"/>
    </location>
</feature>
<dbReference type="EMBL" id="JAPDFR010000007">
    <property type="protein sequence ID" value="KAK0384917.1"/>
    <property type="molecule type" value="Genomic_DNA"/>
</dbReference>
<feature type="compositionally biased region" description="Basic and acidic residues" evidence="4">
    <location>
        <begin position="116"/>
        <end position="135"/>
    </location>
</feature>
<reference evidence="6" key="1">
    <citation type="submission" date="2022-10" db="EMBL/GenBank/DDBJ databases">
        <title>Determination and structural analysis of whole genome sequence of Sarocladium strictum F4-1.</title>
        <authorList>
            <person name="Hu L."/>
            <person name="Jiang Y."/>
        </authorList>
    </citation>
    <scope>NUCLEOTIDE SEQUENCE</scope>
    <source>
        <strain evidence="6">F4-1</strain>
    </source>
</reference>
<name>A0AA39L5I9_SARSR</name>
<dbReference type="InterPro" id="IPR024146">
    <property type="entry name" value="Claspin"/>
</dbReference>
<dbReference type="PANTHER" id="PTHR14396">
    <property type="entry name" value="CLASPIN"/>
    <property type="match status" value="1"/>
</dbReference>
<feature type="compositionally biased region" description="Basic residues" evidence="4">
    <location>
        <begin position="1130"/>
        <end position="1139"/>
    </location>
</feature>
<feature type="compositionally biased region" description="Basic and acidic residues" evidence="4">
    <location>
        <begin position="1116"/>
        <end position="1129"/>
    </location>
</feature>